<accession>A0A5B7GZ02</accession>
<evidence type="ECO:0000313" key="2">
    <source>
        <dbReference type="Proteomes" id="UP000324222"/>
    </source>
</evidence>
<dbReference type="AlphaFoldDB" id="A0A5B7GZ02"/>
<evidence type="ECO:0000313" key="1">
    <source>
        <dbReference type="EMBL" id="MPC62635.1"/>
    </source>
</evidence>
<dbReference type="EMBL" id="VSRR010019894">
    <property type="protein sequence ID" value="MPC62635.1"/>
    <property type="molecule type" value="Genomic_DNA"/>
</dbReference>
<keyword evidence="2" id="KW-1185">Reference proteome</keyword>
<comment type="caution">
    <text evidence="1">The sequence shown here is derived from an EMBL/GenBank/DDBJ whole genome shotgun (WGS) entry which is preliminary data.</text>
</comment>
<sequence length="206" mass="22778">MESDGAAGGVLCSFVKEKYSCFKGLSGDASLPESSLEFSLSFPQSFPPPPQWHGSLRGSFLERFVAVNSVHSVFCPGARMSLWLPRTARHLSGEITSHLSAARGTGVPRGAINIHRLVSRASFPHPSYHRITRRQICFPRALRPRQNSARFPARQQEIEMIGAAVSCSRPDLYGRLALPPPPREKLPRRRQESRALRIGFAACACK</sequence>
<proteinExistence type="predicted"/>
<name>A0A5B7GZ02_PORTR</name>
<reference evidence="1 2" key="1">
    <citation type="submission" date="2019-05" db="EMBL/GenBank/DDBJ databases">
        <title>Another draft genome of Portunus trituberculatus and its Hox gene families provides insights of decapod evolution.</title>
        <authorList>
            <person name="Jeong J.-H."/>
            <person name="Song I."/>
            <person name="Kim S."/>
            <person name="Choi T."/>
            <person name="Kim D."/>
            <person name="Ryu S."/>
            <person name="Kim W."/>
        </authorList>
    </citation>
    <scope>NUCLEOTIDE SEQUENCE [LARGE SCALE GENOMIC DNA]</scope>
    <source>
        <tissue evidence="1">Muscle</tissue>
    </source>
</reference>
<dbReference type="Proteomes" id="UP000324222">
    <property type="component" value="Unassembled WGS sequence"/>
</dbReference>
<protein>
    <submittedName>
        <fullName evidence="1">Uncharacterized protein</fullName>
    </submittedName>
</protein>
<gene>
    <name evidence="1" type="ORF">E2C01_056724</name>
</gene>
<organism evidence="1 2">
    <name type="scientific">Portunus trituberculatus</name>
    <name type="common">Swimming crab</name>
    <name type="synonym">Neptunus trituberculatus</name>
    <dbReference type="NCBI Taxonomy" id="210409"/>
    <lineage>
        <taxon>Eukaryota</taxon>
        <taxon>Metazoa</taxon>
        <taxon>Ecdysozoa</taxon>
        <taxon>Arthropoda</taxon>
        <taxon>Crustacea</taxon>
        <taxon>Multicrustacea</taxon>
        <taxon>Malacostraca</taxon>
        <taxon>Eumalacostraca</taxon>
        <taxon>Eucarida</taxon>
        <taxon>Decapoda</taxon>
        <taxon>Pleocyemata</taxon>
        <taxon>Brachyura</taxon>
        <taxon>Eubrachyura</taxon>
        <taxon>Portunoidea</taxon>
        <taxon>Portunidae</taxon>
        <taxon>Portuninae</taxon>
        <taxon>Portunus</taxon>
    </lineage>
</organism>